<reference evidence="1" key="1">
    <citation type="submission" date="2019-06" db="EMBL/GenBank/DDBJ databases">
        <title>G10K-VGP Goodes thornscrub tortoise genome, primary haplotype.</title>
        <authorList>
            <person name="Murphy B."/>
            <person name="Edwards T."/>
            <person name="Rhie A."/>
            <person name="Koren S."/>
            <person name="Phillippy A."/>
            <person name="Fedrigo O."/>
            <person name="Haase B."/>
            <person name="Mountcastle J."/>
            <person name="Lewin H."/>
            <person name="Damas J."/>
            <person name="Howe K."/>
            <person name="Formenti G."/>
            <person name="Myers G."/>
            <person name="Durbin R."/>
            <person name="Jarvis E.D."/>
        </authorList>
    </citation>
    <scope>NUCLEOTIDE SEQUENCE [LARGE SCALE GENOMIC DNA]</scope>
</reference>
<proteinExistence type="predicted"/>
<evidence type="ECO:0000313" key="1">
    <source>
        <dbReference type="Ensembl" id="ENSGEVP00005006671.1"/>
    </source>
</evidence>
<dbReference type="AlphaFoldDB" id="A0A8C4VU24"/>
<sequence length="56" mass="6324">AVTGVIHCRCSRCFSFPSKRRVRNGPRVLTLLSLPEDVLFHVLKAFLLRISSPSEL</sequence>
<evidence type="ECO:0000313" key="2">
    <source>
        <dbReference type="Proteomes" id="UP000694390"/>
    </source>
</evidence>
<organism evidence="1 2">
    <name type="scientific">Gopherus evgoodei</name>
    <name type="common">Goodes thornscrub tortoise</name>
    <dbReference type="NCBI Taxonomy" id="1825980"/>
    <lineage>
        <taxon>Eukaryota</taxon>
        <taxon>Metazoa</taxon>
        <taxon>Chordata</taxon>
        <taxon>Craniata</taxon>
        <taxon>Vertebrata</taxon>
        <taxon>Euteleostomi</taxon>
        <taxon>Archelosauria</taxon>
        <taxon>Testudinata</taxon>
        <taxon>Testudines</taxon>
        <taxon>Cryptodira</taxon>
        <taxon>Durocryptodira</taxon>
        <taxon>Testudinoidea</taxon>
        <taxon>Testudinidae</taxon>
        <taxon>Gopherus</taxon>
    </lineage>
</organism>
<accession>A0A8C4VU24</accession>
<dbReference type="GeneTree" id="ENSGT01070000257163"/>
<name>A0A8C4VU24_9SAUR</name>
<reference evidence="1" key="3">
    <citation type="submission" date="2025-09" db="UniProtKB">
        <authorList>
            <consortium name="Ensembl"/>
        </authorList>
    </citation>
    <scope>IDENTIFICATION</scope>
</reference>
<dbReference type="Ensembl" id="ENSGEVT00005006977.1">
    <property type="protein sequence ID" value="ENSGEVP00005006671.1"/>
    <property type="gene ID" value="ENSGEVG00005004752.1"/>
</dbReference>
<keyword evidence="2" id="KW-1185">Reference proteome</keyword>
<dbReference type="OrthoDB" id="5590282at2759"/>
<dbReference type="Proteomes" id="UP000694390">
    <property type="component" value="Chromosome 10"/>
</dbReference>
<protein>
    <submittedName>
        <fullName evidence="1">Uncharacterized protein</fullName>
    </submittedName>
</protein>
<reference evidence="1" key="2">
    <citation type="submission" date="2025-08" db="UniProtKB">
        <authorList>
            <consortium name="Ensembl"/>
        </authorList>
    </citation>
    <scope>IDENTIFICATION</scope>
</reference>